<dbReference type="PANTHER" id="PTHR34582:SF2">
    <property type="entry name" value="UPF0702 TRANSMEMBRANE PROTEIN YDFR"/>
    <property type="match status" value="1"/>
</dbReference>
<feature type="transmembrane region" description="Helical" evidence="7">
    <location>
        <begin position="31"/>
        <end position="49"/>
    </location>
</feature>
<evidence type="ECO:0000256" key="7">
    <source>
        <dbReference type="SAM" id="Phobius"/>
    </source>
</evidence>
<evidence type="ECO:0000256" key="4">
    <source>
        <dbReference type="ARBA" id="ARBA00022692"/>
    </source>
</evidence>
<keyword evidence="10" id="KW-1185">Reference proteome</keyword>
<reference evidence="9 10" key="1">
    <citation type="submission" date="2024-08" db="EMBL/GenBank/DDBJ databases">
        <title>Two novel Cytobacillus novel species.</title>
        <authorList>
            <person name="Liu G."/>
        </authorList>
    </citation>
    <scope>NUCLEOTIDE SEQUENCE [LARGE SCALE GENOMIC DNA]</scope>
    <source>
        <strain evidence="9 10">FJAT-54145</strain>
    </source>
</reference>
<evidence type="ECO:0000256" key="5">
    <source>
        <dbReference type="ARBA" id="ARBA00022989"/>
    </source>
</evidence>
<accession>A0ABW6K686</accession>
<keyword evidence="6 7" id="KW-0472">Membrane</keyword>
<keyword evidence="4 7" id="KW-0812">Transmembrane</keyword>
<dbReference type="InterPro" id="IPR007353">
    <property type="entry name" value="DUF421"/>
</dbReference>
<protein>
    <submittedName>
        <fullName evidence="9">DUF421 domain-containing protein</fullName>
    </submittedName>
</protein>
<evidence type="ECO:0000259" key="8">
    <source>
        <dbReference type="Pfam" id="PF04239"/>
    </source>
</evidence>
<evidence type="ECO:0000256" key="3">
    <source>
        <dbReference type="ARBA" id="ARBA00022475"/>
    </source>
</evidence>
<dbReference type="EMBL" id="JBIACK010000001">
    <property type="protein sequence ID" value="MFE8699687.1"/>
    <property type="molecule type" value="Genomic_DNA"/>
</dbReference>
<comment type="subcellular location">
    <subcellularLocation>
        <location evidence="1">Cell membrane</location>
        <topology evidence="1">Multi-pass membrane protein</topology>
    </subcellularLocation>
</comment>
<comment type="caution">
    <text evidence="9">The sequence shown here is derived from an EMBL/GenBank/DDBJ whole genome shotgun (WGS) entry which is preliminary data.</text>
</comment>
<evidence type="ECO:0000313" key="10">
    <source>
        <dbReference type="Proteomes" id="UP001601059"/>
    </source>
</evidence>
<sequence length="197" mass="21913">MDLEVIWRSLLMVTVGFLFLRFVGRKSVSQMTIATTVVLISVGSIVIQPVVNNGIINTIIATGVFILFLITAELLSLKFNFMEKLFTGKSKVVISNGNLQLKTLKKMRLTVDKLEMQLRQAGIKNISDVKTATLEPNGQLGYELQSDAEPLTVGEFKNLMTQLGYTFPTQIPSSSPRTNLFEEIQQGHTPSNPEQLH</sequence>
<dbReference type="Gene3D" id="3.30.240.20">
    <property type="entry name" value="bsu07140 like domains"/>
    <property type="match status" value="1"/>
</dbReference>
<dbReference type="InterPro" id="IPR023090">
    <property type="entry name" value="UPF0702_alpha/beta_dom_sf"/>
</dbReference>
<organism evidence="9 10">
    <name type="scientific">Cytobacillus spartinae</name>
    <dbReference type="NCBI Taxonomy" id="3299023"/>
    <lineage>
        <taxon>Bacteria</taxon>
        <taxon>Bacillati</taxon>
        <taxon>Bacillota</taxon>
        <taxon>Bacilli</taxon>
        <taxon>Bacillales</taxon>
        <taxon>Bacillaceae</taxon>
        <taxon>Cytobacillus</taxon>
    </lineage>
</organism>
<feature type="transmembrane region" description="Helical" evidence="7">
    <location>
        <begin position="55"/>
        <end position="75"/>
    </location>
</feature>
<keyword evidence="5 7" id="KW-1133">Transmembrane helix</keyword>
<gene>
    <name evidence="9" type="ORF">ACFYKX_03505</name>
</gene>
<evidence type="ECO:0000313" key="9">
    <source>
        <dbReference type="EMBL" id="MFE8699687.1"/>
    </source>
</evidence>
<dbReference type="Proteomes" id="UP001601059">
    <property type="component" value="Unassembled WGS sequence"/>
</dbReference>
<dbReference type="PANTHER" id="PTHR34582">
    <property type="entry name" value="UPF0702 TRANSMEMBRANE PROTEIN YCAP"/>
    <property type="match status" value="1"/>
</dbReference>
<feature type="transmembrane region" description="Helical" evidence="7">
    <location>
        <begin position="6"/>
        <end position="24"/>
    </location>
</feature>
<dbReference type="Pfam" id="PF04239">
    <property type="entry name" value="DUF421"/>
    <property type="match status" value="1"/>
</dbReference>
<proteinExistence type="inferred from homology"/>
<name>A0ABW6K686_9BACI</name>
<dbReference type="RefSeq" id="WP_389358092.1">
    <property type="nucleotide sequence ID" value="NZ_JBIACK010000001.1"/>
</dbReference>
<feature type="domain" description="YetF C-terminal" evidence="8">
    <location>
        <begin position="78"/>
        <end position="147"/>
    </location>
</feature>
<evidence type="ECO:0000256" key="2">
    <source>
        <dbReference type="ARBA" id="ARBA00006448"/>
    </source>
</evidence>
<comment type="similarity">
    <text evidence="2">Belongs to the UPF0702 family.</text>
</comment>
<keyword evidence="3" id="KW-1003">Cell membrane</keyword>
<evidence type="ECO:0000256" key="6">
    <source>
        <dbReference type="ARBA" id="ARBA00023136"/>
    </source>
</evidence>
<evidence type="ECO:0000256" key="1">
    <source>
        <dbReference type="ARBA" id="ARBA00004651"/>
    </source>
</evidence>